<evidence type="ECO:0000259" key="12">
    <source>
        <dbReference type="PROSITE" id="PS50198"/>
    </source>
</evidence>
<evidence type="ECO:0000313" key="13">
    <source>
        <dbReference type="EMBL" id="OGF40101.1"/>
    </source>
</evidence>
<dbReference type="InterPro" id="IPR055344">
    <property type="entry name" value="SecD_SecF_C_bact"/>
</dbReference>
<dbReference type="SUPFAM" id="SSF82866">
    <property type="entry name" value="Multidrug efflux transporter AcrB transmembrane domain"/>
    <property type="match status" value="1"/>
</dbReference>
<dbReference type="NCBIfam" id="TIGR00916">
    <property type="entry name" value="2A0604s01"/>
    <property type="match status" value="1"/>
</dbReference>
<evidence type="ECO:0000256" key="5">
    <source>
        <dbReference type="ARBA" id="ARBA00022927"/>
    </source>
</evidence>
<dbReference type="Pfam" id="PF00639">
    <property type="entry name" value="Rotamase"/>
    <property type="match status" value="1"/>
</dbReference>
<dbReference type="InterPro" id="IPR005791">
    <property type="entry name" value="SecD"/>
</dbReference>
<dbReference type="InterPro" id="IPR000297">
    <property type="entry name" value="PPIase_PpiC"/>
</dbReference>
<keyword evidence="4 9" id="KW-0812">Transmembrane</keyword>
<evidence type="ECO:0000256" key="3">
    <source>
        <dbReference type="ARBA" id="ARBA00022475"/>
    </source>
</evidence>
<dbReference type="InterPro" id="IPR054384">
    <property type="entry name" value="SecDF_P1_head"/>
</dbReference>
<keyword evidence="10" id="KW-0413">Isomerase</keyword>
<evidence type="ECO:0000256" key="11">
    <source>
        <dbReference type="SAM" id="Coils"/>
    </source>
</evidence>
<keyword evidence="3 9" id="KW-1003">Cell membrane</keyword>
<comment type="similarity">
    <text evidence="9">Belongs to the SecD/SecF family. SecD subfamily.</text>
</comment>
<dbReference type="Gene3D" id="3.30.70.3400">
    <property type="match status" value="1"/>
</dbReference>
<evidence type="ECO:0000256" key="8">
    <source>
        <dbReference type="ARBA" id="ARBA00023136"/>
    </source>
</evidence>
<dbReference type="GO" id="GO:0065002">
    <property type="term" value="P:intracellular protein transmembrane transport"/>
    <property type="evidence" value="ECO:0007669"/>
    <property type="project" value="UniProtKB-UniRule"/>
</dbReference>
<evidence type="ECO:0000256" key="9">
    <source>
        <dbReference type="HAMAP-Rule" id="MF_01463"/>
    </source>
</evidence>
<keyword evidence="5 9" id="KW-0653">Protein transport</keyword>
<keyword evidence="10" id="KW-0697">Rotamase</keyword>
<comment type="caution">
    <text evidence="13">The sequence shown here is derived from an EMBL/GenBank/DDBJ whole genome shotgun (WGS) entry which is preliminary data.</text>
</comment>
<dbReference type="Pfam" id="PF22599">
    <property type="entry name" value="SecDF_P1_head"/>
    <property type="match status" value="1"/>
</dbReference>
<dbReference type="GO" id="GO:0043952">
    <property type="term" value="P:protein transport by the Sec complex"/>
    <property type="evidence" value="ECO:0007669"/>
    <property type="project" value="UniProtKB-UniRule"/>
</dbReference>
<organism evidence="13 14">
    <name type="scientific">Candidatus Falkowbacteria bacterium RIFOXYD2_FULL_34_120</name>
    <dbReference type="NCBI Taxonomy" id="1798007"/>
    <lineage>
        <taxon>Bacteria</taxon>
        <taxon>Candidatus Falkowiibacteriota</taxon>
    </lineage>
</organism>
<comment type="caution">
    <text evidence="9">Lacks conserved residue(s) required for the propagation of feature annotation.</text>
</comment>
<comment type="function">
    <text evidence="9">Part of the Sec protein translocase complex. Interacts with the SecYEG preprotein conducting channel. SecDF uses the proton motive force (PMF) to complete protein translocation after the ATP-dependent function of SecA.</text>
</comment>
<feature type="coiled-coil region" evidence="11">
    <location>
        <begin position="150"/>
        <end position="184"/>
    </location>
</feature>
<comment type="subunit">
    <text evidence="9">Forms a complex with SecF. Part of the essential Sec protein translocation apparatus which comprises SecA, SecYEG and auxiliary proteins SecDF. Other proteins may also be involved.</text>
</comment>
<feature type="transmembrane region" description="Helical" evidence="9">
    <location>
        <begin position="626"/>
        <end position="643"/>
    </location>
</feature>
<keyword evidence="11" id="KW-0175">Coiled coil</keyword>
<dbReference type="Gene3D" id="1.20.1640.10">
    <property type="entry name" value="Multidrug efflux transporter AcrB transmembrane domain"/>
    <property type="match status" value="1"/>
</dbReference>
<keyword evidence="7 9" id="KW-0811">Translocation</keyword>
<dbReference type="GO" id="GO:0003755">
    <property type="term" value="F:peptidyl-prolyl cis-trans isomerase activity"/>
    <property type="evidence" value="ECO:0007669"/>
    <property type="project" value="UniProtKB-KW"/>
</dbReference>
<dbReference type="SUPFAM" id="SSF54534">
    <property type="entry name" value="FKBP-like"/>
    <property type="match status" value="2"/>
</dbReference>
<dbReference type="HAMAP" id="MF_01463_B">
    <property type="entry name" value="SecD_B"/>
    <property type="match status" value="1"/>
</dbReference>
<comment type="subcellular location">
    <subcellularLocation>
        <location evidence="1 9">Cell membrane</location>
        <topology evidence="1 9">Multi-pass membrane protein</topology>
    </subcellularLocation>
</comment>
<dbReference type="AlphaFoldDB" id="A0A1F5TNL6"/>
<evidence type="ECO:0000256" key="4">
    <source>
        <dbReference type="ARBA" id="ARBA00022692"/>
    </source>
</evidence>
<evidence type="ECO:0000256" key="1">
    <source>
        <dbReference type="ARBA" id="ARBA00004651"/>
    </source>
</evidence>
<name>A0A1F5TNL6_9BACT</name>
<keyword evidence="8 9" id="KW-0472">Membrane</keyword>
<feature type="transmembrane region" description="Helical" evidence="9">
    <location>
        <begin position="21"/>
        <end position="41"/>
    </location>
</feature>
<evidence type="ECO:0000256" key="2">
    <source>
        <dbReference type="ARBA" id="ARBA00022448"/>
    </source>
</evidence>
<dbReference type="GO" id="GO:0015450">
    <property type="term" value="F:protein-transporting ATPase activity"/>
    <property type="evidence" value="ECO:0007669"/>
    <property type="project" value="InterPro"/>
</dbReference>
<dbReference type="InterPro" id="IPR023058">
    <property type="entry name" value="PPIase_PpiC_CS"/>
</dbReference>
<dbReference type="Pfam" id="PF02355">
    <property type="entry name" value="SecD_SecF_C"/>
    <property type="match status" value="1"/>
</dbReference>
<keyword evidence="6 9" id="KW-1133">Transmembrane helix</keyword>
<dbReference type="Gene3D" id="3.30.1360.200">
    <property type="match status" value="1"/>
</dbReference>
<dbReference type="InterPro" id="IPR046357">
    <property type="entry name" value="PPIase_dom_sf"/>
</dbReference>
<feature type="domain" description="PpiC" evidence="12">
    <location>
        <begin position="270"/>
        <end position="373"/>
    </location>
</feature>
<dbReference type="Gene3D" id="3.10.50.40">
    <property type="match status" value="2"/>
</dbReference>
<dbReference type="InterPro" id="IPR022813">
    <property type="entry name" value="SecD/SecF_arch_bac"/>
</dbReference>
<reference evidence="13 14" key="1">
    <citation type="journal article" date="2016" name="Nat. Commun.">
        <title>Thousands of microbial genomes shed light on interconnected biogeochemical processes in an aquifer system.</title>
        <authorList>
            <person name="Anantharaman K."/>
            <person name="Brown C.T."/>
            <person name="Hug L.A."/>
            <person name="Sharon I."/>
            <person name="Castelle C.J."/>
            <person name="Probst A.J."/>
            <person name="Thomas B.C."/>
            <person name="Singh A."/>
            <person name="Wilkins M.J."/>
            <person name="Karaoz U."/>
            <person name="Brodie E.L."/>
            <person name="Williams K.H."/>
            <person name="Hubbard S.S."/>
            <person name="Banfield J.F."/>
        </authorList>
    </citation>
    <scope>NUCLEOTIDE SEQUENCE [LARGE SCALE GENOMIC DNA]</scope>
</reference>
<evidence type="ECO:0000313" key="14">
    <source>
        <dbReference type="Proteomes" id="UP000177579"/>
    </source>
</evidence>
<dbReference type="GO" id="GO:0006605">
    <property type="term" value="P:protein targeting"/>
    <property type="evidence" value="ECO:0007669"/>
    <property type="project" value="UniProtKB-UniRule"/>
</dbReference>
<dbReference type="PANTHER" id="PTHR30081">
    <property type="entry name" value="PROTEIN-EXPORT MEMBRANE PROTEIN SEC"/>
    <property type="match status" value="1"/>
</dbReference>
<dbReference type="Pfam" id="PF13616">
    <property type="entry name" value="Rotamase_3"/>
    <property type="match status" value="1"/>
</dbReference>
<dbReference type="InterPro" id="IPR022646">
    <property type="entry name" value="SecD/SecF_CS"/>
</dbReference>
<feature type="transmembrane region" description="Helical" evidence="9">
    <location>
        <begin position="649"/>
        <end position="672"/>
    </location>
</feature>
<accession>A0A1F5TNL6</accession>
<dbReference type="Pfam" id="PF07549">
    <property type="entry name" value="Sec_GG"/>
    <property type="match status" value="1"/>
</dbReference>
<evidence type="ECO:0000256" key="6">
    <source>
        <dbReference type="ARBA" id="ARBA00022989"/>
    </source>
</evidence>
<sequence length="691" mass="76494">MSENIVQKLFQPSERGKIWRIFLLIIILIVIGGLIDAGDYYNRGTTWVANKTGYSINLPKVKEVPFRLGLDLQGGSHLVYKADMSNIADKDKVSALEGVRDVIERRVNVFGVSEPNIQTNVSGEEYRVIAELAGIKDVNEAIKMIGETPLLEFKEQIEQLRELTEEERQQMNEINKQANEKGAEILEKLSSGGDFAELAKEYSDDTNTKENGGNFGWITKKEHADIIKEIEGLNPGEYTHNIVPASNGYEIIKLNEKRKKTNPFNEAETEKEIKAAHILICYEGIDSCESGLTQEEAMEKVNKLKTEANPQNFAKLARENSTGPSGPSGGDLGWFDRASMVKPFSDAVFNQGNGTISDIVETEFGYHLIYKQEERDIEEYNISHIFLRTITEKDIIGDEKDWENTELTGKNLDRALVQFDPNTNNPEVGLEFDSEGADMFAEITERNVGKPVAIFLDNYPISIPTVNSKITGGRAVISGSFNIKEAKLLAQRLNAGALPVPIELINQQTVGATLGKASMAESLKAGLLGLLLVALFMVLFYRLPGVIAVISLTIYGILVLAIFKIFSVTLTLAGLAGFILSIGMAVDANVLIFERLKEELKNGKPLSLAINDSFDRAWPSIRDGNVSTLLTCIILIWFSTSIVKGFAITLFLGVCISMFSAIIVTKTFLQILSGSWMENKKWLIGVKSRNS</sequence>
<proteinExistence type="inferred from homology"/>
<dbReference type="EMBL" id="MFGO01000036">
    <property type="protein sequence ID" value="OGF40101.1"/>
    <property type="molecule type" value="Genomic_DNA"/>
</dbReference>
<dbReference type="GO" id="GO:0005886">
    <property type="term" value="C:plasma membrane"/>
    <property type="evidence" value="ECO:0007669"/>
    <property type="project" value="UniProtKB-SubCell"/>
</dbReference>
<dbReference type="Pfam" id="PF21760">
    <property type="entry name" value="SecD_1st"/>
    <property type="match status" value="1"/>
</dbReference>
<dbReference type="InterPro" id="IPR048631">
    <property type="entry name" value="SecD_1st"/>
</dbReference>
<evidence type="ECO:0000256" key="10">
    <source>
        <dbReference type="PROSITE-ProRule" id="PRU00278"/>
    </source>
</evidence>
<dbReference type="PROSITE" id="PS01096">
    <property type="entry name" value="PPIC_PPIASE_1"/>
    <property type="match status" value="1"/>
</dbReference>
<feature type="domain" description="PpiC" evidence="12">
    <location>
        <begin position="154"/>
        <end position="256"/>
    </location>
</feature>
<feature type="transmembrane region" description="Helical" evidence="9">
    <location>
        <begin position="523"/>
        <end position="541"/>
    </location>
</feature>
<dbReference type="Proteomes" id="UP000177579">
    <property type="component" value="Unassembled WGS sequence"/>
</dbReference>
<dbReference type="NCBIfam" id="TIGR01129">
    <property type="entry name" value="secD"/>
    <property type="match status" value="1"/>
</dbReference>
<gene>
    <name evidence="9" type="primary">secD</name>
    <name evidence="13" type="ORF">A2531_05050</name>
</gene>
<evidence type="ECO:0000256" key="7">
    <source>
        <dbReference type="ARBA" id="ARBA00023010"/>
    </source>
</evidence>
<dbReference type="PROSITE" id="PS50198">
    <property type="entry name" value="PPIC_PPIASE_2"/>
    <property type="match status" value="2"/>
</dbReference>
<dbReference type="InterPro" id="IPR048634">
    <property type="entry name" value="SecD_SecF_C"/>
</dbReference>
<protein>
    <recommendedName>
        <fullName evidence="9">Protein translocase subunit SecD</fullName>
    </recommendedName>
</protein>
<dbReference type="PANTHER" id="PTHR30081:SF1">
    <property type="entry name" value="PROTEIN TRANSLOCASE SUBUNIT SECD"/>
    <property type="match status" value="1"/>
</dbReference>
<keyword evidence="2 9" id="KW-0813">Transport</keyword>